<evidence type="ECO:0000256" key="5">
    <source>
        <dbReference type="SAM" id="MobiDB-lite"/>
    </source>
</evidence>
<dbReference type="PRINTS" id="PR00337">
    <property type="entry name" value="LEUILEVALBP"/>
</dbReference>
<evidence type="ECO:0000256" key="3">
    <source>
        <dbReference type="ARBA" id="ARBA00022729"/>
    </source>
</evidence>
<feature type="signal peptide" evidence="6">
    <location>
        <begin position="1"/>
        <end position="25"/>
    </location>
</feature>
<evidence type="ECO:0000259" key="7">
    <source>
        <dbReference type="Pfam" id="PF13458"/>
    </source>
</evidence>
<evidence type="ECO:0000256" key="1">
    <source>
        <dbReference type="ARBA" id="ARBA00010062"/>
    </source>
</evidence>
<feature type="chain" id="PRO_5046210599" evidence="6">
    <location>
        <begin position="26"/>
        <end position="402"/>
    </location>
</feature>
<dbReference type="InterPro" id="IPR028081">
    <property type="entry name" value="Leu-bd"/>
</dbReference>
<evidence type="ECO:0000256" key="2">
    <source>
        <dbReference type="ARBA" id="ARBA00022448"/>
    </source>
</evidence>
<dbReference type="Gene3D" id="3.40.50.2300">
    <property type="match status" value="2"/>
</dbReference>
<dbReference type="SUPFAM" id="SSF53822">
    <property type="entry name" value="Periplasmic binding protein-like I"/>
    <property type="match status" value="1"/>
</dbReference>
<dbReference type="PANTHER" id="PTHR47151">
    <property type="entry name" value="LEU/ILE/VAL-BINDING ABC TRANSPORTER SUBUNIT"/>
    <property type="match status" value="1"/>
</dbReference>
<sequence>MRNMAISIIAMMVLAACNQGGGATAGGDGKAASGGSAQTSSGGGDGKEIVIGFSAPLTGPQSHYGEDYKSGVQMAIDEANEQGITINGAPAKFKLDAQDDAADPKQATQVAERFVDAKVAGVIGHFNSGTTIPASKVYEENNIPNISMATSPVLTQQGFKTVFRSMTSDSQQGLVLGKYAVDKLGYKTIGIIDDRTAYGQGLADEFEKSAKAAGATILPRQFTNDKATEFQSILTAFKDSPPDVIFYGGADPQSAPMVVQMKRLGIKSQFLSGEMTKNPNFIKVAGESAEGVMASLAGVPIAKLPKGPEFETKYKAKFGKEVQIYAPYGYDGTWAMINAMKAANSSKAADYLPKLAATDMPGITSDHFSYDDKGDLKDVAITVYKVEKGQWVPVESLSAGAQ</sequence>
<accession>A0ABY4E027</accession>
<evidence type="ECO:0000313" key="9">
    <source>
        <dbReference type="Proteomes" id="UP000832011"/>
    </source>
</evidence>
<gene>
    <name evidence="8" type="ORF">LVJ82_14795</name>
</gene>
<dbReference type="InterPro" id="IPR028082">
    <property type="entry name" value="Peripla_BP_I"/>
</dbReference>
<keyword evidence="4" id="KW-0029">Amino-acid transport</keyword>
<dbReference type="Proteomes" id="UP000832011">
    <property type="component" value="Chromosome"/>
</dbReference>
<dbReference type="EMBL" id="CP091511">
    <property type="protein sequence ID" value="UOO88716.1"/>
    <property type="molecule type" value="Genomic_DNA"/>
</dbReference>
<proteinExistence type="inferred from homology"/>
<name>A0ABY4E027_9NEIS</name>
<feature type="region of interest" description="Disordered" evidence="5">
    <location>
        <begin position="24"/>
        <end position="45"/>
    </location>
</feature>
<reference evidence="8 9" key="1">
    <citation type="journal article" date="2022" name="Res Sq">
        <title>Evolution of multicellular longitudinally dividing oral cavity symbionts (Neisseriaceae).</title>
        <authorList>
            <person name="Nyongesa S."/>
            <person name="Weber P."/>
            <person name="Bernet E."/>
            <person name="Pullido F."/>
            <person name="Nieckarz M."/>
            <person name="Delaby M."/>
            <person name="Nieves C."/>
            <person name="Viehboeck T."/>
            <person name="Krause N."/>
            <person name="Rivera-Millot A."/>
            <person name="Nakamura A."/>
            <person name="Vischer N."/>
            <person name="VanNieuwenhze M."/>
            <person name="Brun Y."/>
            <person name="Cava F."/>
            <person name="Bulgheresi S."/>
            <person name="Veyrier F."/>
        </authorList>
    </citation>
    <scope>NUCLEOTIDE SEQUENCE [LARGE SCALE GENOMIC DNA]</scope>
    <source>
        <strain evidence="8 9">SN4</strain>
    </source>
</reference>
<dbReference type="InterPro" id="IPR000709">
    <property type="entry name" value="Leu_Ile_Val-bd"/>
</dbReference>
<keyword evidence="9" id="KW-1185">Reference proteome</keyword>
<dbReference type="CDD" id="cd06342">
    <property type="entry name" value="PBP1_ABC_LIVBP-like"/>
    <property type="match status" value="1"/>
</dbReference>
<comment type="similarity">
    <text evidence="1">Belongs to the leucine-binding protein family.</text>
</comment>
<organism evidence="8 9">
    <name type="scientific">Vitreoscilla massiliensis</name>
    <dbReference type="NCBI Taxonomy" id="1689272"/>
    <lineage>
        <taxon>Bacteria</taxon>
        <taxon>Pseudomonadati</taxon>
        <taxon>Pseudomonadota</taxon>
        <taxon>Betaproteobacteria</taxon>
        <taxon>Neisseriales</taxon>
        <taxon>Neisseriaceae</taxon>
        <taxon>Vitreoscilla</taxon>
    </lineage>
</organism>
<dbReference type="Pfam" id="PF13458">
    <property type="entry name" value="Peripla_BP_6"/>
    <property type="match status" value="1"/>
</dbReference>
<dbReference type="PANTHER" id="PTHR47151:SF2">
    <property type="entry name" value="AMINO ACID BINDING PROTEIN"/>
    <property type="match status" value="1"/>
</dbReference>
<feature type="compositionally biased region" description="Low complexity" evidence="5">
    <location>
        <begin position="30"/>
        <end position="40"/>
    </location>
</feature>
<evidence type="ECO:0000256" key="4">
    <source>
        <dbReference type="ARBA" id="ARBA00022970"/>
    </source>
</evidence>
<keyword evidence="3 6" id="KW-0732">Signal</keyword>
<evidence type="ECO:0000313" key="8">
    <source>
        <dbReference type="EMBL" id="UOO88716.1"/>
    </source>
</evidence>
<dbReference type="PROSITE" id="PS51257">
    <property type="entry name" value="PROKAR_LIPOPROTEIN"/>
    <property type="match status" value="1"/>
</dbReference>
<feature type="domain" description="Leucine-binding protein" evidence="7">
    <location>
        <begin position="48"/>
        <end position="387"/>
    </location>
</feature>
<keyword evidence="2" id="KW-0813">Transport</keyword>
<evidence type="ECO:0000256" key="6">
    <source>
        <dbReference type="SAM" id="SignalP"/>
    </source>
</evidence>
<protein>
    <submittedName>
        <fullName evidence="8">Branched-chain amino acid ABC transporter substrate-binding protein</fullName>
    </submittedName>
</protein>